<evidence type="ECO:0000256" key="1">
    <source>
        <dbReference type="SAM" id="Phobius"/>
    </source>
</evidence>
<gene>
    <name evidence="2" type="ORF">ACFQE6_14735</name>
</gene>
<feature type="transmembrane region" description="Helical" evidence="1">
    <location>
        <begin position="50"/>
        <end position="72"/>
    </location>
</feature>
<keyword evidence="1" id="KW-1133">Transmembrane helix</keyword>
<proteinExistence type="predicted"/>
<feature type="transmembrane region" description="Helical" evidence="1">
    <location>
        <begin position="195"/>
        <end position="219"/>
    </location>
</feature>
<evidence type="ECO:0000313" key="3">
    <source>
        <dbReference type="Proteomes" id="UP001596383"/>
    </source>
</evidence>
<organism evidence="2 3">
    <name type="scientific">Natrinema soli</name>
    <dbReference type="NCBI Taxonomy" id="1930624"/>
    <lineage>
        <taxon>Archaea</taxon>
        <taxon>Methanobacteriati</taxon>
        <taxon>Methanobacteriota</taxon>
        <taxon>Stenosarchaea group</taxon>
        <taxon>Halobacteria</taxon>
        <taxon>Halobacteriales</taxon>
        <taxon>Natrialbaceae</taxon>
        <taxon>Natrinema</taxon>
    </lineage>
</organism>
<feature type="transmembrane region" description="Helical" evidence="1">
    <location>
        <begin position="100"/>
        <end position="120"/>
    </location>
</feature>
<evidence type="ECO:0000313" key="2">
    <source>
        <dbReference type="EMBL" id="MFC6766200.1"/>
    </source>
</evidence>
<sequence>MSNPTQSAPSPTTEALFDRYLLPKVALTIIVAASLLGSWVSTTLVGDSGIVSAVATWAFLVALGTLVGGLLWKHLFVRPADLGTGAREYCAAMYERFDRIASLAVIVTVLAGSVVLWRYVERFGTTVEVASLAMLGLTTVGIVAWTILTDRTVESQFRSRAGLLALTFGLLTLLATAIAEVAMRGLEPAGTAVRMLHLLAFAVWIGGAVWNIFVAVPSGQERPRVDVVAAAAEQLERFRWAVRFVIPTIFLTGAYQAVDEIGLSVSVYVTSTIGLAILAKAGFIGVLVVIFKLCPMWRACSPIEGVCDLEELGSSRMETDGDVAIDD</sequence>
<protein>
    <submittedName>
        <fullName evidence="2">Uncharacterized protein</fullName>
    </submittedName>
</protein>
<name>A0ABD5SLK9_9EURY</name>
<accession>A0ABD5SLK9</accession>
<comment type="caution">
    <text evidence="2">The sequence shown here is derived from an EMBL/GenBank/DDBJ whole genome shotgun (WGS) entry which is preliminary data.</text>
</comment>
<reference evidence="2 3" key="1">
    <citation type="journal article" date="2019" name="Int. J. Syst. Evol. Microbiol.">
        <title>The Global Catalogue of Microorganisms (GCM) 10K type strain sequencing project: providing services to taxonomists for standard genome sequencing and annotation.</title>
        <authorList>
            <consortium name="The Broad Institute Genomics Platform"/>
            <consortium name="The Broad Institute Genome Sequencing Center for Infectious Disease"/>
            <person name="Wu L."/>
            <person name="Ma J."/>
        </authorList>
    </citation>
    <scope>NUCLEOTIDE SEQUENCE [LARGE SCALE GENOMIC DNA]</scope>
    <source>
        <strain evidence="2 3">LMG 29247</strain>
    </source>
</reference>
<dbReference type="RefSeq" id="WP_273739179.1">
    <property type="nucleotide sequence ID" value="NZ_JAQIVI010000221.1"/>
</dbReference>
<keyword evidence="3" id="KW-1185">Reference proteome</keyword>
<feature type="transmembrane region" description="Helical" evidence="1">
    <location>
        <begin position="21"/>
        <end position="44"/>
    </location>
</feature>
<feature type="transmembrane region" description="Helical" evidence="1">
    <location>
        <begin position="132"/>
        <end position="149"/>
    </location>
</feature>
<dbReference type="AlphaFoldDB" id="A0ABD5SLK9"/>
<feature type="transmembrane region" description="Helical" evidence="1">
    <location>
        <begin position="270"/>
        <end position="291"/>
    </location>
</feature>
<keyword evidence="1" id="KW-0812">Transmembrane</keyword>
<dbReference type="Proteomes" id="UP001596383">
    <property type="component" value="Unassembled WGS sequence"/>
</dbReference>
<feature type="transmembrane region" description="Helical" evidence="1">
    <location>
        <begin position="161"/>
        <end position="183"/>
    </location>
</feature>
<feature type="transmembrane region" description="Helical" evidence="1">
    <location>
        <begin position="240"/>
        <end position="258"/>
    </location>
</feature>
<keyword evidence="1" id="KW-0472">Membrane</keyword>
<dbReference type="EMBL" id="JBHSWV010000221">
    <property type="protein sequence ID" value="MFC6766200.1"/>
    <property type="molecule type" value="Genomic_DNA"/>
</dbReference>